<proteinExistence type="predicted"/>
<dbReference type="KEGG" id="nur:ATY38_01115"/>
<evidence type="ECO:0000313" key="3">
    <source>
        <dbReference type="Proteomes" id="UP000182882"/>
    </source>
</evidence>
<keyword evidence="1" id="KW-0472">Membrane</keyword>
<gene>
    <name evidence="2" type="ORF">SAMN05216406_11217</name>
</gene>
<feature type="transmembrane region" description="Helical" evidence="1">
    <location>
        <begin position="154"/>
        <end position="174"/>
    </location>
</feature>
<keyword evidence="1" id="KW-1133">Transmembrane helix</keyword>
<feature type="transmembrane region" description="Helical" evidence="1">
    <location>
        <begin position="78"/>
        <end position="97"/>
    </location>
</feature>
<sequence length="178" mass="19851">MSLDAWCKFGMSKRKGPTMSDLAENKREMFDGMRAYHQSEISHAHHAITMLLAISAAAGAVVLAILFPQVTPKHVQEIAWGLWVVVSVFAVTVAWTAHIKISSDHQIYARFGAEYVKTCELLGFYDPVEWSAQKTSIKTDKKIGQGKGYRKTQAIIWSFAAMLIALTLLFALLIDHLV</sequence>
<evidence type="ECO:0000313" key="2">
    <source>
        <dbReference type="EMBL" id="SDT93698.1"/>
    </source>
</evidence>
<dbReference type="Proteomes" id="UP000182882">
    <property type="component" value="Unassembled WGS sequence"/>
</dbReference>
<accession>A0A1H2EG35</accession>
<keyword evidence="1" id="KW-0812">Transmembrane</keyword>
<dbReference type="AlphaFoldDB" id="A0A1H2EG35"/>
<organism evidence="2 3">
    <name type="scientific">Nitrosomonas ureae</name>
    <dbReference type="NCBI Taxonomy" id="44577"/>
    <lineage>
        <taxon>Bacteria</taxon>
        <taxon>Pseudomonadati</taxon>
        <taxon>Pseudomonadota</taxon>
        <taxon>Betaproteobacteria</taxon>
        <taxon>Nitrosomonadales</taxon>
        <taxon>Nitrosomonadaceae</taxon>
        <taxon>Nitrosomonas</taxon>
    </lineage>
</organism>
<name>A0A1H2EG35_9PROT</name>
<reference evidence="3" key="1">
    <citation type="submission" date="2016-10" db="EMBL/GenBank/DDBJ databases">
        <authorList>
            <person name="Varghese N."/>
            <person name="Submissions S."/>
        </authorList>
    </citation>
    <scope>NUCLEOTIDE SEQUENCE [LARGE SCALE GENOMIC DNA]</scope>
    <source>
        <strain evidence="3">Nm10</strain>
    </source>
</reference>
<protein>
    <submittedName>
        <fullName evidence="2">Uncharacterized protein</fullName>
    </submittedName>
</protein>
<dbReference type="EMBL" id="FNLN01000012">
    <property type="protein sequence ID" value="SDT93698.1"/>
    <property type="molecule type" value="Genomic_DNA"/>
</dbReference>
<feature type="transmembrane region" description="Helical" evidence="1">
    <location>
        <begin position="47"/>
        <end position="66"/>
    </location>
</feature>
<keyword evidence="3" id="KW-1185">Reference proteome</keyword>
<evidence type="ECO:0000256" key="1">
    <source>
        <dbReference type="SAM" id="Phobius"/>
    </source>
</evidence>